<keyword evidence="3" id="KW-1185">Reference proteome</keyword>
<protein>
    <submittedName>
        <fullName evidence="2">Methyltransferase</fullName>
    </submittedName>
</protein>
<proteinExistence type="predicted"/>
<keyword evidence="2" id="KW-0808">Transferase</keyword>
<dbReference type="EMBL" id="BSTX01000005">
    <property type="protein sequence ID" value="GLZ81142.1"/>
    <property type="molecule type" value="Genomic_DNA"/>
</dbReference>
<dbReference type="InterPro" id="IPR041698">
    <property type="entry name" value="Methyltransf_25"/>
</dbReference>
<evidence type="ECO:0000259" key="1">
    <source>
        <dbReference type="Pfam" id="PF13649"/>
    </source>
</evidence>
<dbReference type="CDD" id="cd02440">
    <property type="entry name" value="AdoMet_MTases"/>
    <property type="match status" value="1"/>
</dbReference>
<comment type="caution">
    <text evidence="2">The sequence shown here is derived from an EMBL/GenBank/DDBJ whole genome shotgun (WGS) entry which is preliminary data.</text>
</comment>
<organism evidence="2 3">
    <name type="scientific">Actinorhabdospora filicis</name>
    <dbReference type="NCBI Taxonomy" id="1785913"/>
    <lineage>
        <taxon>Bacteria</taxon>
        <taxon>Bacillati</taxon>
        <taxon>Actinomycetota</taxon>
        <taxon>Actinomycetes</taxon>
        <taxon>Micromonosporales</taxon>
        <taxon>Micromonosporaceae</taxon>
        <taxon>Actinorhabdospora</taxon>
    </lineage>
</organism>
<accession>A0A9W6W649</accession>
<dbReference type="SUPFAM" id="SSF53335">
    <property type="entry name" value="S-adenosyl-L-methionine-dependent methyltransferases"/>
    <property type="match status" value="1"/>
</dbReference>
<dbReference type="GO" id="GO:0008168">
    <property type="term" value="F:methyltransferase activity"/>
    <property type="evidence" value="ECO:0007669"/>
    <property type="project" value="UniProtKB-KW"/>
</dbReference>
<gene>
    <name evidence="2" type="ORF">Afil01_59490</name>
</gene>
<sequence length="212" mass="23483">MSSHTEEVRRAYDIVADSYGTLVNEKIGILPVERASMELFSTLIGDGQVVEVGCGTGRASGRLDALGVKVFGVDLSPEMVRVARGYFPHLRFEVGTMTALDIESSSVDGLMAWYSIIHIAPEDLPAVAAEFARVVRPGGHLMLGFQQGEGVPRRIEEAYDHTDLGYTSWRHDPEVVLKAMREAGFVDYVRLREEMREPNKTPQCVLVMDRVA</sequence>
<evidence type="ECO:0000313" key="2">
    <source>
        <dbReference type="EMBL" id="GLZ81142.1"/>
    </source>
</evidence>
<dbReference type="GO" id="GO:0032259">
    <property type="term" value="P:methylation"/>
    <property type="evidence" value="ECO:0007669"/>
    <property type="project" value="UniProtKB-KW"/>
</dbReference>
<dbReference type="Pfam" id="PF13649">
    <property type="entry name" value="Methyltransf_25"/>
    <property type="match status" value="1"/>
</dbReference>
<dbReference type="AlphaFoldDB" id="A0A9W6W649"/>
<keyword evidence="2" id="KW-0489">Methyltransferase</keyword>
<dbReference type="Gene3D" id="3.40.50.150">
    <property type="entry name" value="Vaccinia Virus protein VP39"/>
    <property type="match status" value="1"/>
</dbReference>
<dbReference type="PANTHER" id="PTHR42912">
    <property type="entry name" value="METHYLTRANSFERASE"/>
    <property type="match status" value="1"/>
</dbReference>
<dbReference type="RefSeq" id="WP_285666517.1">
    <property type="nucleotide sequence ID" value="NZ_BSTX01000005.1"/>
</dbReference>
<feature type="domain" description="Methyltransferase" evidence="1">
    <location>
        <begin position="49"/>
        <end position="139"/>
    </location>
</feature>
<reference evidence="2" key="1">
    <citation type="submission" date="2023-03" db="EMBL/GenBank/DDBJ databases">
        <title>Actinorhabdospora filicis NBRC 111898.</title>
        <authorList>
            <person name="Ichikawa N."/>
            <person name="Sato H."/>
            <person name="Tonouchi N."/>
        </authorList>
    </citation>
    <scope>NUCLEOTIDE SEQUENCE</scope>
    <source>
        <strain evidence="2">NBRC 111898</strain>
    </source>
</reference>
<dbReference type="Proteomes" id="UP001165079">
    <property type="component" value="Unassembled WGS sequence"/>
</dbReference>
<evidence type="ECO:0000313" key="3">
    <source>
        <dbReference type="Proteomes" id="UP001165079"/>
    </source>
</evidence>
<dbReference type="InterPro" id="IPR050508">
    <property type="entry name" value="Methyltransf_Superfamily"/>
</dbReference>
<dbReference type="InterPro" id="IPR029063">
    <property type="entry name" value="SAM-dependent_MTases_sf"/>
</dbReference>
<name>A0A9W6W649_9ACTN</name>